<dbReference type="Pfam" id="PF00375">
    <property type="entry name" value="SDF"/>
    <property type="match status" value="1"/>
</dbReference>
<feature type="transmembrane region" description="Helical" evidence="8">
    <location>
        <begin position="326"/>
        <end position="352"/>
    </location>
</feature>
<comment type="subcellular location">
    <subcellularLocation>
        <location evidence="1 8">Membrane</location>
        <topology evidence="1 8">Multi-pass membrane protein</topology>
    </subcellularLocation>
</comment>
<name>A0A814EP21_ADIRI</name>
<dbReference type="AlphaFoldDB" id="A0A814EP21"/>
<evidence type="ECO:0000256" key="2">
    <source>
        <dbReference type="ARBA" id="ARBA00022448"/>
    </source>
</evidence>
<keyword evidence="7" id="KW-0325">Glycoprotein</keyword>
<feature type="transmembrane region" description="Helical" evidence="8">
    <location>
        <begin position="115"/>
        <end position="139"/>
    </location>
</feature>
<dbReference type="GO" id="GO:0015501">
    <property type="term" value="F:glutamate:sodium symporter activity"/>
    <property type="evidence" value="ECO:0007669"/>
    <property type="project" value="TreeGrafter"/>
</dbReference>
<dbReference type="PANTHER" id="PTHR11958:SF63">
    <property type="entry name" value="AMINO ACID TRANSPORTER"/>
    <property type="match status" value="1"/>
</dbReference>
<dbReference type="GO" id="GO:0015175">
    <property type="term" value="F:neutral L-amino acid transmembrane transporter activity"/>
    <property type="evidence" value="ECO:0007669"/>
    <property type="project" value="TreeGrafter"/>
</dbReference>
<keyword evidence="2 8" id="KW-0813">Transport</keyword>
<comment type="similarity">
    <text evidence="8">Belongs to the dicarboxylate/amino acid:cation symporter (DAACS) (TC 2.A.23) family.</text>
</comment>
<protein>
    <recommendedName>
        <fullName evidence="8">Amino acid transporter</fullName>
    </recommendedName>
</protein>
<keyword evidence="3 8" id="KW-0812">Transmembrane</keyword>
<keyword evidence="5 8" id="KW-1133">Transmembrane helix</keyword>
<feature type="transmembrane region" description="Helical" evidence="8">
    <location>
        <begin position="253"/>
        <end position="272"/>
    </location>
</feature>
<feature type="transmembrane region" description="Helical" evidence="8">
    <location>
        <begin position="66"/>
        <end position="85"/>
    </location>
</feature>
<sequence>MFLSTSMHGVRKTSISRVTPLVIADQNRSRSGSTHSRKSHSAHTLSVPKHGLCQQCCSKENLKEQALLIATIAAVIIGIGVGIALRPLKCSGDERVNGCRITKEDITYIDFPGRIFINILKMLILPLIVSSIISSLAQLDAQSSGKMGVRALIYYFGTTIIAAVVGIVLVLTIQPGKRGGSVDKKAAAKSAEGRTVDTVLDLFRNLFPDNIMEAAFRSVGTDLKVNRTTVIGPNNTVYNKTIYDPMVVRRDGINVLGLLLFCILFGIIISRLKEKALILKQFFEAMLEVVMQLVRIAMLYSPIGIFFLIVAKMLEMDTLQDFVGSLGLYMVTVLAGLFIHGFIVLPLLLFIVTRMNVFRYIRGMSQALVTAFGTASSSATLPVTYRCVEEKNHIDPRVSRFVLPVGATVNMDGTALYEAVAAIYIAQLNGIPLNAVKIIVTSLTSTLASIGAASIPQAGLVTMVIVLNALGLPSDEVRTIYAVDWLLDRFRTAINVFGDSIGCAIVQHLSRKELDALDRRELIFVDDTRNNSSTIIPLFEPGKNRASIVHASNHVGSVTHDNPTFVDPIKTIEDDDDNTFAQTSF</sequence>
<dbReference type="SUPFAM" id="SSF118215">
    <property type="entry name" value="Proton glutamate symport protein"/>
    <property type="match status" value="1"/>
</dbReference>
<dbReference type="InterPro" id="IPR001991">
    <property type="entry name" value="Na-dicarboxylate_symporter"/>
</dbReference>
<evidence type="ECO:0000256" key="3">
    <source>
        <dbReference type="ARBA" id="ARBA00022692"/>
    </source>
</evidence>
<evidence type="ECO:0000256" key="5">
    <source>
        <dbReference type="ARBA" id="ARBA00022989"/>
    </source>
</evidence>
<evidence type="ECO:0000313" key="10">
    <source>
        <dbReference type="Proteomes" id="UP000663852"/>
    </source>
</evidence>
<dbReference type="PANTHER" id="PTHR11958">
    <property type="entry name" value="SODIUM/DICARBOXYLATE SYMPORTER-RELATED"/>
    <property type="match status" value="1"/>
</dbReference>
<feature type="transmembrane region" description="Helical" evidence="8">
    <location>
        <begin position="151"/>
        <end position="173"/>
    </location>
</feature>
<dbReference type="GO" id="GO:0005313">
    <property type="term" value="F:L-glutamate transmembrane transporter activity"/>
    <property type="evidence" value="ECO:0007669"/>
    <property type="project" value="TreeGrafter"/>
</dbReference>
<evidence type="ECO:0000256" key="1">
    <source>
        <dbReference type="ARBA" id="ARBA00004141"/>
    </source>
</evidence>
<reference evidence="9" key="1">
    <citation type="submission" date="2021-02" db="EMBL/GenBank/DDBJ databases">
        <authorList>
            <person name="Nowell W R."/>
        </authorList>
    </citation>
    <scope>NUCLEOTIDE SEQUENCE</scope>
</reference>
<dbReference type="InterPro" id="IPR036458">
    <property type="entry name" value="Na:dicarbo_symporter_sf"/>
</dbReference>
<evidence type="ECO:0000256" key="4">
    <source>
        <dbReference type="ARBA" id="ARBA00022847"/>
    </source>
</evidence>
<dbReference type="OrthoDB" id="5877963at2759"/>
<evidence type="ECO:0000256" key="8">
    <source>
        <dbReference type="RuleBase" id="RU361216"/>
    </source>
</evidence>
<evidence type="ECO:0000256" key="7">
    <source>
        <dbReference type="ARBA" id="ARBA00023180"/>
    </source>
</evidence>
<keyword evidence="4 8" id="KW-0769">Symport</keyword>
<dbReference type="Proteomes" id="UP000663852">
    <property type="component" value="Unassembled WGS sequence"/>
</dbReference>
<feature type="transmembrane region" description="Helical" evidence="8">
    <location>
        <begin position="293"/>
        <end position="314"/>
    </location>
</feature>
<dbReference type="PRINTS" id="PR00173">
    <property type="entry name" value="EDTRNSPORT"/>
</dbReference>
<dbReference type="EMBL" id="CAJNOJ010000053">
    <property type="protein sequence ID" value="CAF0970594.1"/>
    <property type="molecule type" value="Genomic_DNA"/>
</dbReference>
<dbReference type="InterPro" id="IPR050746">
    <property type="entry name" value="DAACS"/>
</dbReference>
<keyword evidence="6 8" id="KW-0472">Membrane</keyword>
<proteinExistence type="inferred from homology"/>
<dbReference type="Gene3D" id="1.10.3860.10">
    <property type="entry name" value="Sodium:dicarboxylate symporter"/>
    <property type="match status" value="1"/>
</dbReference>
<evidence type="ECO:0000313" key="9">
    <source>
        <dbReference type="EMBL" id="CAF0970594.1"/>
    </source>
</evidence>
<dbReference type="PROSITE" id="PS00714">
    <property type="entry name" value="NA_DICARBOXYL_SYMP_2"/>
    <property type="match status" value="1"/>
</dbReference>
<accession>A0A814EP21</accession>
<organism evidence="9 10">
    <name type="scientific">Adineta ricciae</name>
    <name type="common">Rotifer</name>
    <dbReference type="NCBI Taxonomy" id="249248"/>
    <lineage>
        <taxon>Eukaryota</taxon>
        <taxon>Metazoa</taxon>
        <taxon>Spiralia</taxon>
        <taxon>Gnathifera</taxon>
        <taxon>Rotifera</taxon>
        <taxon>Eurotatoria</taxon>
        <taxon>Bdelloidea</taxon>
        <taxon>Adinetida</taxon>
        <taxon>Adinetidae</taxon>
        <taxon>Adineta</taxon>
    </lineage>
</organism>
<dbReference type="GO" id="GO:0005886">
    <property type="term" value="C:plasma membrane"/>
    <property type="evidence" value="ECO:0007669"/>
    <property type="project" value="TreeGrafter"/>
</dbReference>
<comment type="caution">
    <text evidence="9">The sequence shown here is derived from an EMBL/GenBank/DDBJ whole genome shotgun (WGS) entry which is preliminary data.</text>
</comment>
<evidence type="ECO:0000256" key="6">
    <source>
        <dbReference type="ARBA" id="ARBA00023136"/>
    </source>
</evidence>
<dbReference type="InterPro" id="IPR018107">
    <property type="entry name" value="Na-dicarboxylate_symporter_CS"/>
</dbReference>
<gene>
    <name evidence="9" type="ORF">EDS130_LOCUS13346</name>
</gene>